<dbReference type="Pfam" id="PF01551">
    <property type="entry name" value="Peptidase_M23"/>
    <property type="match status" value="1"/>
</dbReference>
<dbReference type="EMBL" id="SOCE01000001">
    <property type="protein sequence ID" value="TDU90098.1"/>
    <property type="molecule type" value="Genomic_DNA"/>
</dbReference>
<feature type="domain" description="Phage tail lysozyme" evidence="4">
    <location>
        <begin position="192"/>
        <end position="346"/>
    </location>
</feature>
<dbReference type="Pfam" id="PF18013">
    <property type="entry name" value="Phage_lysozyme2"/>
    <property type="match status" value="1"/>
</dbReference>
<feature type="region of interest" description="Disordered" evidence="1">
    <location>
        <begin position="228"/>
        <end position="249"/>
    </location>
</feature>
<dbReference type="InterPro" id="IPR011055">
    <property type="entry name" value="Dup_hybrid_motif"/>
</dbReference>
<accession>A0A4R7TF90</accession>
<feature type="transmembrane region" description="Helical" evidence="2">
    <location>
        <begin position="12"/>
        <end position="34"/>
    </location>
</feature>
<dbReference type="Gene3D" id="2.70.70.10">
    <property type="entry name" value="Glucose Permease (Domain IIA)"/>
    <property type="match status" value="1"/>
</dbReference>
<organism evidence="5 6">
    <name type="scientific">Kribbella voronezhensis</name>
    <dbReference type="NCBI Taxonomy" id="2512212"/>
    <lineage>
        <taxon>Bacteria</taxon>
        <taxon>Bacillati</taxon>
        <taxon>Actinomycetota</taxon>
        <taxon>Actinomycetes</taxon>
        <taxon>Propionibacteriales</taxon>
        <taxon>Kribbellaceae</taxon>
        <taxon>Kribbella</taxon>
    </lineage>
</organism>
<dbReference type="Gene3D" id="1.10.530.10">
    <property type="match status" value="1"/>
</dbReference>
<dbReference type="InterPro" id="IPR016047">
    <property type="entry name" value="M23ase_b-sheet_dom"/>
</dbReference>
<dbReference type="AlphaFoldDB" id="A0A4R7TF90"/>
<dbReference type="GO" id="GO:0004222">
    <property type="term" value="F:metalloendopeptidase activity"/>
    <property type="evidence" value="ECO:0007669"/>
    <property type="project" value="TreeGrafter"/>
</dbReference>
<keyword evidence="2" id="KW-0812">Transmembrane</keyword>
<reference evidence="5 6" key="1">
    <citation type="submission" date="2019-03" db="EMBL/GenBank/DDBJ databases">
        <title>Genomic Encyclopedia of Type Strains, Phase III (KMG-III): the genomes of soil and plant-associated and newly described type strains.</title>
        <authorList>
            <person name="Whitman W."/>
        </authorList>
    </citation>
    <scope>NUCLEOTIDE SEQUENCE [LARGE SCALE GENOMIC DNA]</scope>
    <source>
        <strain evidence="5 6">VKM Ac-2575</strain>
    </source>
</reference>
<feature type="region of interest" description="Disordered" evidence="1">
    <location>
        <begin position="158"/>
        <end position="182"/>
    </location>
</feature>
<keyword evidence="2" id="KW-0472">Membrane</keyword>
<dbReference type="CDD" id="cd12797">
    <property type="entry name" value="M23_peptidase"/>
    <property type="match status" value="1"/>
</dbReference>
<dbReference type="InterPro" id="IPR050570">
    <property type="entry name" value="Cell_wall_metabolism_enzyme"/>
</dbReference>
<dbReference type="RefSeq" id="WP_133980057.1">
    <property type="nucleotide sequence ID" value="NZ_SOCE01000001.1"/>
</dbReference>
<sequence length="533" mass="56095">MEGKTLPILGGIGLILVLPLLIVMAMIGGALGALGSDTCSDSGSADQAAAFGWPTSAHDKAAGWSFQHQGIDYNVKKDSPVLAAEDGEVTSVAGDWIRIKHEEGVETRYQFFSSKSVHVGQKVKRGDEIGKSGSGNEIEPGVSGEHLHFELWVDTDGKGHLESVDPKDQIGDSATPGSTGGCSCGGPLSGSNNQQKAFNYFVSNGYTKEQSAGIVGNMIDESSVEPMRKQNTLPGTKTPAAEVDQPGTANDYGGGWGIVQWTPPSKMITPSRSSGAKDEQIETLEFQLDFLKVQLSGKGPAAEGQAGTMLKAAKTVEDAAVAFARYYERFGGSEDPNHPRYAKSKASAKEVLANFGKGVGSGAGGGCAGAGNGSIVDTAFGLAWRDRGHGQEKEDATPAYQKAMPEFNGSTGTWPFSDCGVYVATVMVMSGVDKDYVKRGTGGQRDYVQGSSKYQVFENLNNVSQLQPGDIFVNDGHTYIYVGTFKGTDGKTWNALSASLGSSAGDGRVPQPSIVQFVDTHGQYTVARIKKQG</sequence>
<protein>
    <submittedName>
        <fullName evidence="5">Peptidase M23-like protein</fullName>
    </submittedName>
</protein>
<dbReference type="OrthoDB" id="3804642at2"/>
<evidence type="ECO:0000256" key="1">
    <source>
        <dbReference type="SAM" id="MobiDB-lite"/>
    </source>
</evidence>
<comment type="caution">
    <text evidence="5">The sequence shown here is derived from an EMBL/GenBank/DDBJ whole genome shotgun (WGS) entry which is preliminary data.</text>
</comment>
<evidence type="ECO:0000256" key="2">
    <source>
        <dbReference type="SAM" id="Phobius"/>
    </source>
</evidence>
<feature type="domain" description="M23ase beta-sheet core" evidence="3">
    <location>
        <begin position="67"/>
        <end position="154"/>
    </location>
</feature>
<keyword evidence="6" id="KW-1185">Reference proteome</keyword>
<evidence type="ECO:0000259" key="4">
    <source>
        <dbReference type="Pfam" id="PF18013"/>
    </source>
</evidence>
<proteinExistence type="predicted"/>
<dbReference type="PANTHER" id="PTHR21666">
    <property type="entry name" value="PEPTIDASE-RELATED"/>
    <property type="match status" value="1"/>
</dbReference>
<dbReference type="PANTHER" id="PTHR21666:SF270">
    <property type="entry name" value="MUREIN HYDROLASE ACTIVATOR ENVC"/>
    <property type="match status" value="1"/>
</dbReference>
<dbReference type="Proteomes" id="UP000295151">
    <property type="component" value="Unassembled WGS sequence"/>
</dbReference>
<dbReference type="SUPFAM" id="SSF51261">
    <property type="entry name" value="Duplicated hybrid motif"/>
    <property type="match status" value="1"/>
</dbReference>
<keyword evidence="2" id="KW-1133">Transmembrane helix</keyword>
<evidence type="ECO:0000313" key="5">
    <source>
        <dbReference type="EMBL" id="TDU90098.1"/>
    </source>
</evidence>
<gene>
    <name evidence="5" type="ORF">EV138_3681</name>
</gene>
<evidence type="ECO:0000313" key="6">
    <source>
        <dbReference type="Proteomes" id="UP000295151"/>
    </source>
</evidence>
<dbReference type="InterPro" id="IPR041219">
    <property type="entry name" value="Phage_lysozyme2"/>
</dbReference>
<feature type="compositionally biased region" description="Basic and acidic residues" evidence="1">
    <location>
        <begin position="158"/>
        <end position="170"/>
    </location>
</feature>
<evidence type="ECO:0000259" key="3">
    <source>
        <dbReference type="Pfam" id="PF01551"/>
    </source>
</evidence>
<name>A0A4R7TF90_9ACTN</name>